<dbReference type="EMBL" id="BAAACX010000008">
    <property type="protein sequence ID" value="GAA0389631.1"/>
    <property type="molecule type" value="Genomic_DNA"/>
</dbReference>
<name>A0ABP3I3P5_9BACL</name>
<sequence>MYSHWEWEWAYECGVLGYGYPVQFDGHFFVSAGDHPFGKSIRKRGN</sequence>
<reference evidence="2" key="1">
    <citation type="journal article" date="2019" name="Int. J. Syst. Evol. Microbiol.">
        <title>The Global Catalogue of Microorganisms (GCM) 10K type strain sequencing project: providing services to taxonomists for standard genome sequencing and annotation.</title>
        <authorList>
            <consortium name="The Broad Institute Genomics Platform"/>
            <consortium name="The Broad Institute Genome Sequencing Center for Infectious Disease"/>
            <person name="Wu L."/>
            <person name="Ma J."/>
        </authorList>
    </citation>
    <scope>NUCLEOTIDE SEQUENCE [LARGE SCALE GENOMIC DNA]</scope>
    <source>
        <strain evidence="2">JCM 12774</strain>
    </source>
</reference>
<evidence type="ECO:0000313" key="2">
    <source>
        <dbReference type="Proteomes" id="UP001500340"/>
    </source>
</evidence>
<proteinExistence type="predicted"/>
<gene>
    <name evidence="1" type="ORF">GCM10008933_20730</name>
</gene>
<accession>A0ABP3I3P5</accession>
<evidence type="ECO:0000313" key="1">
    <source>
        <dbReference type="EMBL" id="GAA0389631.1"/>
    </source>
</evidence>
<keyword evidence="2" id="KW-1185">Reference proteome</keyword>
<dbReference type="Proteomes" id="UP001500340">
    <property type="component" value="Unassembled WGS sequence"/>
</dbReference>
<protein>
    <submittedName>
        <fullName evidence="1">Uncharacterized protein</fullName>
    </submittedName>
</protein>
<comment type="caution">
    <text evidence="1">The sequence shown here is derived from an EMBL/GenBank/DDBJ whole genome shotgun (WGS) entry which is preliminary data.</text>
</comment>
<dbReference type="RefSeq" id="WP_343860639.1">
    <property type="nucleotide sequence ID" value="NZ_BAAACX010000008.1"/>
</dbReference>
<organism evidence="1 2">
    <name type="scientific">Paenibacillus motobuensis</name>
    <dbReference type="NCBI Taxonomy" id="295324"/>
    <lineage>
        <taxon>Bacteria</taxon>
        <taxon>Bacillati</taxon>
        <taxon>Bacillota</taxon>
        <taxon>Bacilli</taxon>
        <taxon>Bacillales</taxon>
        <taxon>Paenibacillaceae</taxon>
        <taxon>Paenibacillus</taxon>
    </lineage>
</organism>